<evidence type="ECO:0000313" key="2">
    <source>
        <dbReference type="EMBL" id="QAT61029.1"/>
    </source>
</evidence>
<dbReference type="RefSeq" id="WP_071140061.1">
    <property type="nucleotide sequence ID" value="NZ_CP035282.1"/>
</dbReference>
<gene>
    <name evidence="2" type="ORF">EQM13_05240</name>
</gene>
<dbReference type="InterPro" id="IPR029062">
    <property type="entry name" value="Class_I_gatase-like"/>
</dbReference>
<dbReference type="OrthoDB" id="6003696at2"/>
<dbReference type="Pfam" id="PF01965">
    <property type="entry name" value="DJ-1_PfpI"/>
    <property type="match status" value="1"/>
</dbReference>
<proteinExistence type="predicted"/>
<dbReference type="KEGG" id="spoa:EQM13_05240"/>
<dbReference type="GO" id="GO:0016740">
    <property type="term" value="F:transferase activity"/>
    <property type="evidence" value="ECO:0007669"/>
    <property type="project" value="UniProtKB-KW"/>
</dbReference>
<organism evidence="2 3">
    <name type="scientific">Acidilutibacter cellobiosedens</name>
    <dbReference type="NCBI Taxonomy" id="2507161"/>
    <lineage>
        <taxon>Bacteria</taxon>
        <taxon>Bacillati</taxon>
        <taxon>Bacillota</taxon>
        <taxon>Tissierellia</taxon>
        <taxon>Tissierellales</taxon>
        <taxon>Acidilutibacteraceae</taxon>
        <taxon>Acidilutibacter</taxon>
    </lineage>
</organism>
<feature type="domain" description="DJ-1/PfpI" evidence="1">
    <location>
        <begin position="5"/>
        <end position="168"/>
    </location>
</feature>
<keyword evidence="3" id="KW-1185">Reference proteome</keyword>
<dbReference type="SUPFAM" id="SSF52317">
    <property type="entry name" value="Class I glutamine amidotransferase-like"/>
    <property type="match status" value="1"/>
</dbReference>
<dbReference type="InterPro" id="IPR050325">
    <property type="entry name" value="Prot/Nucl_acid_deglycase"/>
</dbReference>
<dbReference type="PANTHER" id="PTHR48094:SF19">
    <property type="entry name" value="DJ-1_PFPI DOMAIN-CONTAINING PROTEIN"/>
    <property type="match status" value="1"/>
</dbReference>
<evidence type="ECO:0000313" key="3">
    <source>
        <dbReference type="Proteomes" id="UP000287969"/>
    </source>
</evidence>
<name>A0A410QAP2_9FIRM</name>
<reference evidence="3" key="1">
    <citation type="submission" date="2019-01" db="EMBL/GenBank/DDBJ databases">
        <title>Draft genomes of a novel of Sporanaerobacter strains.</title>
        <authorList>
            <person name="Ma S."/>
        </authorList>
    </citation>
    <scope>NUCLEOTIDE SEQUENCE [LARGE SCALE GENOMIC DNA]</scope>
    <source>
        <strain evidence="3">NJN-17</strain>
    </source>
</reference>
<evidence type="ECO:0000259" key="1">
    <source>
        <dbReference type="Pfam" id="PF01965"/>
    </source>
</evidence>
<sequence>MKSKDVLLVLTDLWADWEAAYAIAEINSSEKYTVKTIAIDNKPKQSIGGIKAEVDLLIGEYFDFSHCALIILPGGLRWKENDYHQIIDFVKSGYEMNVPIAAICGATQFLAKNGFLDEVYHTGDTFDYFKVLEGYKGHDKFQTKQVVMDNNIITANETAAVEFAAQIFSLLKIDNNSEIDKWKNYYQCGLF</sequence>
<keyword evidence="2" id="KW-0315">Glutamine amidotransferase</keyword>
<protein>
    <submittedName>
        <fullName evidence="2">Glutamine amidotransferase</fullName>
    </submittedName>
</protein>
<dbReference type="Gene3D" id="3.40.50.880">
    <property type="match status" value="1"/>
</dbReference>
<dbReference type="InterPro" id="IPR002818">
    <property type="entry name" value="DJ-1/PfpI"/>
</dbReference>
<dbReference type="Proteomes" id="UP000287969">
    <property type="component" value="Chromosome"/>
</dbReference>
<dbReference type="GO" id="GO:0005737">
    <property type="term" value="C:cytoplasm"/>
    <property type="evidence" value="ECO:0007669"/>
    <property type="project" value="TreeGrafter"/>
</dbReference>
<accession>A0A410QAP2</accession>
<dbReference type="AlphaFoldDB" id="A0A410QAP2"/>
<dbReference type="PANTHER" id="PTHR48094">
    <property type="entry name" value="PROTEIN/NUCLEIC ACID DEGLYCASE DJ-1-RELATED"/>
    <property type="match status" value="1"/>
</dbReference>
<keyword evidence="2" id="KW-0808">Transferase</keyword>
<dbReference type="EMBL" id="CP035282">
    <property type="protein sequence ID" value="QAT61029.1"/>
    <property type="molecule type" value="Genomic_DNA"/>
</dbReference>